<dbReference type="RefSeq" id="WP_345318278.1">
    <property type="nucleotide sequence ID" value="NZ_BAABGA010000004.1"/>
</dbReference>
<reference evidence="2" key="1">
    <citation type="journal article" date="2019" name="Int. J. Syst. Evol. Microbiol.">
        <title>The Global Catalogue of Microorganisms (GCM) 10K type strain sequencing project: providing services to taxonomists for standard genome sequencing and annotation.</title>
        <authorList>
            <consortium name="The Broad Institute Genomics Platform"/>
            <consortium name="The Broad Institute Genome Sequencing Center for Infectious Disease"/>
            <person name="Wu L."/>
            <person name="Ma J."/>
        </authorList>
    </citation>
    <scope>NUCLEOTIDE SEQUENCE [LARGE SCALE GENOMIC DNA]</scope>
    <source>
        <strain evidence="2">JCM 17759</strain>
    </source>
</reference>
<evidence type="ECO:0000313" key="2">
    <source>
        <dbReference type="Proteomes" id="UP001500840"/>
    </source>
</evidence>
<name>A0ABP8M4L3_9BACT</name>
<dbReference type="EMBL" id="BAABGA010000004">
    <property type="protein sequence ID" value="GAA4443286.1"/>
    <property type="molecule type" value="Genomic_DNA"/>
</dbReference>
<evidence type="ECO:0008006" key="3">
    <source>
        <dbReference type="Google" id="ProtNLM"/>
    </source>
</evidence>
<proteinExistence type="predicted"/>
<accession>A0ABP8M4L3</accession>
<gene>
    <name evidence="1" type="ORF">GCM10023156_00230</name>
</gene>
<sequence length="82" mass="9766">MFTNPEDYSRCTDDPEFLERMEDIDRQKAQYDAISYAESMKIDGQQSSQYKSAQRMLDNIYKKMGDLTDIWEAERRANLRRG</sequence>
<keyword evidence="2" id="KW-1185">Reference proteome</keyword>
<dbReference type="Proteomes" id="UP001500840">
    <property type="component" value="Unassembled WGS sequence"/>
</dbReference>
<evidence type="ECO:0000313" key="1">
    <source>
        <dbReference type="EMBL" id="GAA4443286.1"/>
    </source>
</evidence>
<organism evidence="1 2">
    <name type="scientific">Novipirellula rosea</name>
    <dbReference type="NCBI Taxonomy" id="1031540"/>
    <lineage>
        <taxon>Bacteria</taxon>
        <taxon>Pseudomonadati</taxon>
        <taxon>Planctomycetota</taxon>
        <taxon>Planctomycetia</taxon>
        <taxon>Pirellulales</taxon>
        <taxon>Pirellulaceae</taxon>
        <taxon>Novipirellula</taxon>
    </lineage>
</organism>
<protein>
    <recommendedName>
        <fullName evidence="3">ABC transporter Uup C-terminal domain-containing protein</fullName>
    </recommendedName>
</protein>
<comment type="caution">
    <text evidence="1">The sequence shown here is derived from an EMBL/GenBank/DDBJ whole genome shotgun (WGS) entry which is preliminary data.</text>
</comment>